<dbReference type="EMBL" id="MSCK01000002">
    <property type="protein sequence ID" value="PQJ68629.1"/>
    <property type="molecule type" value="Genomic_DNA"/>
</dbReference>
<feature type="transmembrane region" description="Helical" evidence="1">
    <location>
        <begin position="72"/>
        <end position="93"/>
    </location>
</feature>
<evidence type="ECO:0000313" key="3">
    <source>
        <dbReference type="Proteomes" id="UP000247345"/>
    </source>
</evidence>
<dbReference type="AlphaFoldDB" id="A0A2P6C6S7"/>
<dbReference type="Proteomes" id="UP000247345">
    <property type="component" value="Unassembled WGS sequence"/>
</dbReference>
<name>A0A2P6C6S7_9FLAO</name>
<reference evidence="2 3" key="1">
    <citation type="submission" date="2016-12" db="EMBL/GenBank/DDBJ databases">
        <title>Trade-off between light-utilization and light-protection in marine flavobacteria.</title>
        <authorList>
            <person name="Kumagai Y."/>
            <person name="Yoshizawa S."/>
            <person name="Kogure K."/>
            <person name="Iwasaki W."/>
        </authorList>
    </citation>
    <scope>NUCLEOTIDE SEQUENCE [LARGE SCALE GENOMIC DNA]</scope>
    <source>
        <strain evidence="2 3">KCTC 12100</strain>
    </source>
</reference>
<keyword evidence="1" id="KW-0472">Membrane</keyword>
<keyword evidence="1" id="KW-0812">Transmembrane</keyword>
<sequence>MNQEENLLGLLCTCWGGYYPNPDSIFQLSSDSIIILTFLSVLTSIILHNFFNKTDFKTSNNSQIEIIVVKEYSFVTKTIVVFFILIVVSMPIFKFLNTGYFL</sequence>
<gene>
    <name evidence="2" type="ORF">BTO14_11235</name>
</gene>
<dbReference type="RefSeq" id="WP_105049566.1">
    <property type="nucleotide sequence ID" value="NZ_CP150661.1"/>
</dbReference>
<accession>A0A2P6C6S7</accession>
<evidence type="ECO:0000256" key="1">
    <source>
        <dbReference type="SAM" id="Phobius"/>
    </source>
</evidence>
<evidence type="ECO:0000313" key="2">
    <source>
        <dbReference type="EMBL" id="PQJ68629.1"/>
    </source>
</evidence>
<dbReference type="OrthoDB" id="9853384at2"/>
<keyword evidence="1" id="KW-1133">Transmembrane helix</keyword>
<proteinExistence type="predicted"/>
<comment type="caution">
    <text evidence="2">The sequence shown here is derived from an EMBL/GenBank/DDBJ whole genome shotgun (WGS) entry which is preliminary data.</text>
</comment>
<keyword evidence="3" id="KW-1185">Reference proteome</keyword>
<protein>
    <submittedName>
        <fullName evidence="2">Uncharacterized protein</fullName>
    </submittedName>
</protein>
<organism evidence="2 3">
    <name type="scientific">Polaribacter butkevichii</name>
    <dbReference type="NCBI Taxonomy" id="218490"/>
    <lineage>
        <taxon>Bacteria</taxon>
        <taxon>Pseudomonadati</taxon>
        <taxon>Bacteroidota</taxon>
        <taxon>Flavobacteriia</taxon>
        <taxon>Flavobacteriales</taxon>
        <taxon>Flavobacteriaceae</taxon>
    </lineage>
</organism>
<feature type="transmembrane region" description="Helical" evidence="1">
    <location>
        <begin position="32"/>
        <end position="51"/>
    </location>
</feature>